<dbReference type="InterPro" id="IPR036291">
    <property type="entry name" value="NAD(P)-bd_dom_sf"/>
</dbReference>
<proteinExistence type="inferred from homology"/>
<protein>
    <submittedName>
        <fullName evidence="3">NAD(P)-dependent dehydrogenase, short-chain alcohol dehydrogenase family</fullName>
    </submittedName>
</protein>
<dbReference type="PANTHER" id="PTHR43669:SF3">
    <property type="entry name" value="ALCOHOL DEHYDROGENASE, PUTATIVE (AFU_ORTHOLOGUE AFUA_3G03445)-RELATED"/>
    <property type="match status" value="1"/>
</dbReference>
<dbReference type="EMBL" id="FXAF01000011">
    <property type="protein sequence ID" value="SMF68066.1"/>
    <property type="molecule type" value="Genomic_DNA"/>
</dbReference>
<reference evidence="4" key="1">
    <citation type="submission" date="2017-04" db="EMBL/GenBank/DDBJ databases">
        <authorList>
            <person name="Varghese N."/>
            <person name="Submissions S."/>
        </authorList>
    </citation>
    <scope>NUCLEOTIDE SEQUENCE [LARGE SCALE GENOMIC DNA]</scope>
    <source>
        <strain evidence="4">B4P</strain>
    </source>
</reference>
<dbReference type="Proteomes" id="UP000192903">
    <property type="component" value="Unassembled WGS sequence"/>
</dbReference>
<evidence type="ECO:0000313" key="3">
    <source>
        <dbReference type="EMBL" id="SMF68066.1"/>
    </source>
</evidence>
<keyword evidence="2" id="KW-0560">Oxidoreductase</keyword>
<comment type="similarity">
    <text evidence="1">Belongs to the short-chain dehydrogenases/reductases (SDR) family.</text>
</comment>
<dbReference type="OrthoDB" id="9812986at2"/>
<evidence type="ECO:0000313" key="4">
    <source>
        <dbReference type="Proteomes" id="UP000192903"/>
    </source>
</evidence>
<accession>A0A1X7GD91</accession>
<dbReference type="PRINTS" id="PR00081">
    <property type="entry name" value="GDHRDH"/>
</dbReference>
<dbReference type="RefSeq" id="WP_085424309.1">
    <property type="nucleotide sequence ID" value="NZ_FXAF01000011.1"/>
</dbReference>
<keyword evidence="4" id="KW-1185">Reference proteome</keyword>
<dbReference type="NCBIfam" id="NF005681">
    <property type="entry name" value="PRK07478.1"/>
    <property type="match status" value="1"/>
</dbReference>
<dbReference type="SUPFAM" id="SSF51735">
    <property type="entry name" value="NAD(P)-binding Rossmann-fold domains"/>
    <property type="match status" value="1"/>
</dbReference>
<dbReference type="Pfam" id="PF13561">
    <property type="entry name" value="adh_short_C2"/>
    <property type="match status" value="1"/>
</dbReference>
<dbReference type="PRINTS" id="PR00080">
    <property type="entry name" value="SDRFAMILY"/>
</dbReference>
<dbReference type="Gene3D" id="3.40.50.720">
    <property type="entry name" value="NAD(P)-binding Rossmann-like Domain"/>
    <property type="match status" value="1"/>
</dbReference>
<dbReference type="FunFam" id="3.40.50.720:FF:000084">
    <property type="entry name" value="Short-chain dehydrogenase reductase"/>
    <property type="match status" value="1"/>
</dbReference>
<dbReference type="InterPro" id="IPR002347">
    <property type="entry name" value="SDR_fam"/>
</dbReference>
<sequence length="256" mass="26044">MRILEGKIAIVTGASAGIGRAAAKLFAGEGASLVVTARRAELLDALVEEIEASGGKATALAGDIRGEDLHRRLVETAVERFGGLDIAFNNAGGTVAYGPVTETSADDWRATLDLNLTSGFLAAKYQAPAMIARGGGSIVFTSTFVGHSAGMPGMGAYAAAKAGLTGLVQVLAAELGPHRIRVNALLPGGVDTDANPINFPGALPETIGFIRGLHALKRVAKPEEIAKAALFLGSDMASFVTGSSMLADGGVSISRT</sequence>
<name>A0A1X7GD91_9HYPH</name>
<dbReference type="GO" id="GO:0016491">
    <property type="term" value="F:oxidoreductase activity"/>
    <property type="evidence" value="ECO:0007669"/>
    <property type="project" value="UniProtKB-KW"/>
</dbReference>
<dbReference type="STRING" id="464029.SAMN02982989_3641"/>
<dbReference type="PANTHER" id="PTHR43669">
    <property type="entry name" value="5-KETO-D-GLUCONATE 5-REDUCTASE"/>
    <property type="match status" value="1"/>
</dbReference>
<evidence type="ECO:0000256" key="2">
    <source>
        <dbReference type="ARBA" id="ARBA00023002"/>
    </source>
</evidence>
<organism evidence="3 4">
    <name type="scientific">Xaviernesmea oryzae</name>
    <dbReference type="NCBI Taxonomy" id="464029"/>
    <lineage>
        <taxon>Bacteria</taxon>
        <taxon>Pseudomonadati</taxon>
        <taxon>Pseudomonadota</taxon>
        <taxon>Alphaproteobacteria</taxon>
        <taxon>Hyphomicrobiales</taxon>
        <taxon>Rhizobiaceae</taxon>
        <taxon>Rhizobium/Agrobacterium group</taxon>
        <taxon>Xaviernesmea</taxon>
    </lineage>
</organism>
<dbReference type="CDD" id="cd05233">
    <property type="entry name" value="SDR_c"/>
    <property type="match status" value="1"/>
</dbReference>
<gene>
    <name evidence="3" type="ORF">SAMN02982989_3641</name>
</gene>
<dbReference type="AlphaFoldDB" id="A0A1X7GD91"/>
<evidence type="ECO:0000256" key="1">
    <source>
        <dbReference type="ARBA" id="ARBA00006484"/>
    </source>
</evidence>